<dbReference type="InterPro" id="IPR017472">
    <property type="entry name" value="Undecaprenyl-P_galact_Ptfrase"/>
</dbReference>
<dbReference type="GO" id="GO:0005886">
    <property type="term" value="C:plasma membrane"/>
    <property type="evidence" value="ECO:0007669"/>
    <property type="project" value="UniProtKB-SubCell"/>
</dbReference>
<reference evidence="12 13" key="1">
    <citation type="submission" date="2019-02" db="EMBL/GenBank/DDBJ databases">
        <title>Deep-cultivation of Planctomycetes and their phenomic and genomic characterization uncovers novel biology.</title>
        <authorList>
            <person name="Wiegand S."/>
            <person name="Jogler M."/>
            <person name="Boedeker C."/>
            <person name="Pinto D."/>
            <person name="Vollmers J."/>
            <person name="Rivas-Marin E."/>
            <person name="Kohn T."/>
            <person name="Peeters S.H."/>
            <person name="Heuer A."/>
            <person name="Rast P."/>
            <person name="Oberbeckmann S."/>
            <person name="Bunk B."/>
            <person name="Jeske O."/>
            <person name="Meyerdierks A."/>
            <person name="Storesund J.E."/>
            <person name="Kallscheuer N."/>
            <person name="Luecker S."/>
            <person name="Lage O.M."/>
            <person name="Pohl T."/>
            <person name="Merkel B.J."/>
            <person name="Hornburger P."/>
            <person name="Mueller R.-W."/>
            <person name="Bruemmer F."/>
            <person name="Labrenz M."/>
            <person name="Spormann A.M."/>
            <person name="Op den Camp H."/>
            <person name="Overmann J."/>
            <person name="Amann R."/>
            <person name="Jetten M.S.M."/>
            <person name="Mascher T."/>
            <person name="Medema M.H."/>
            <person name="Devos D.P."/>
            <person name="Kaster A.-K."/>
            <person name="Ovreas L."/>
            <person name="Rohde M."/>
            <person name="Galperin M.Y."/>
            <person name="Jogler C."/>
        </authorList>
    </citation>
    <scope>NUCLEOTIDE SEQUENCE [LARGE SCALE GENOMIC DNA]</scope>
    <source>
        <strain evidence="12 13">KS4</strain>
    </source>
</reference>
<name>A0A517YZ00_9BACT</name>
<protein>
    <submittedName>
        <fullName evidence="12">UDP-glucose:undecaprenyl-phosphate glucose-1-phosphate transferase</fullName>
        <ecNumber evidence="12">2.7.8.31</ecNumber>
    </submittedName>
</protein>
<evidence type="ECO:0000256" key="1">
    <source>
        <dbReference type="ARBA" id="ARBA00004141"/>
    </source>
</evidence>
<dbReference type="OrthoDB" id="9766874at2"/>
<feature type="region of interest" description="Disordered" evidence="9">
    <location>
        <begin position="1"/>
        <end position="26"/>
    </location>
</feature>
<sequence>MSETTQTLENKSFTLPPPQHNPALTLSSSASPRLTILILILTDAFALLFAAILALIIRTPFQNGVSIPSYLPIVPIITLCIPAFALARLYPGIPLTPARELRTITLTISLFALTLAALTFLLKEGPTYSRAMLLLSWMFAIILVPFARAMTRSIFSHRPFWGSPAVIIGSGTTARTLLRSLIHRPEIGLKPIAIMRSPYSFSARSIFQTIPVITDLSPAINNPKLLRRATAVIAFADFDSDQYEKILNITSQNFRSTILLPAIQHHASLWVTTTDIDGQLSLKIRHHLINPAKRLTKNILETILILIITPILFPIFSLICILIKLDSKGPIFFFQTRIGKHGLPFQMIKFRTMQTDSHHRLEEYLNLNPSKRIEWNRTHKLQHDPRITRIGRFLRKTSLDELPQLINVILSDMAIVGPRPIFPKDVKRYQADFDTYTLVRPGITGMWQTHGRNTLTYPERVQLDLYYVRNWSIWLDLHILIKTIPTVLFGKGAY</sequence>
<dbReference type="InterPro" id="IPR003362">
    <property type="entry name" value="Bact_transf"/>
</dbReference>
<dbReference type="EC" id="2.7.8.31" evidence="12"/>
<feature type="domain" description="Bacterial sugar transferase" evidence="11">
    <location>
        <begin position="297"/>
        <end position="488"/>
    </location>
</feature>
<keyword evidence="7 10" id="KW-1133">Transmembrane helix</keyword>
<evidence type="ECO:0000256" key="9">
    <source>
        <dbReference type="SAM" id="MobiDB-lite"/>
    </source>
</evidence>
<evidence type="ECO:0000256" key="3">
    <source>
        <dbReference type="ARBA" id="ARBA00006464"/>
    </source>
</evidence>
<evidence type="ECO:0000256" key="10">
    <source>
        <dbReference type="SAM" id="Phobius"/>
    </source>
</evidence>
<dbReference type="EMBL" id="CP036425">
    <property type="protein sequence ID" value="QDU35446.1"/>
    <property type="molecule type" value="Genomic_DNA"/>
</dbReference>
<evidence type="ECO:0000256" key="4">
    <source>
        <dbReference type="ARBA" id="ARBA00022475"/>
    </source>
</evidence>
<feature type="transmembrane region" description="Helical" evidence="10">
    <location>
        <begin position="128"/>
        <end position="147"/>
    </location>
</feature>
<dbReference type="InterPro" id="IPR017475">
    <property type="entry name" value="EPS_sugar_tfrase"/>
</dbReference>
<dbReference type="KEGG" id="pcor:KS4_35280"/>
<dbReference type="GO" id="GO:0089702">
    <property type="term" value="F:undecaprenyl-phosphate glucose phosphotransferase activity"/>
    <property type="evidence" value="ECO:0007669"/>
    <property type="project" value="UniProtKB-EC"/>
</dbReference>
<keyword evidence="13" id="KW-1185">Reference proteome</keyword>
<evidence type="ECO:0000256" key="6">
    <source>
        <dbReference type="ARBA" id="ARBA00022692"/>
    </source>
</evidence>
<evidence type="ECO:0000256" key="5">
    <source>
        <dbReference type="ARBA" id="ARBA00022679"/>
    </source>
</evidence>
<dbReference type="PANTHER" id="PTHR30576:SF4">
    <property type="entry name" value="UNDECAPRENYL-PHOSPHATE GALACTOSE PHOSPHOTRANSFERASE"/>
    <property type="match status" value="1"/>
</dbReference>
<dbReference type="NCBIfam" id="TIGR03025">
    <property type="entry name" value="EPS_sugtrans"/>
    <property type="match status" value="1"/>
</dbReference>
<feature type="transmembrane region" description="Helical" evidence="10">
    <location>
        <begin position="34"/>
        <end position="57"/>
    </location>
</feature>
<evidence type="ECO:0000313" key="12">
    <source>
        <dbReference type="EMBL" id="QDU35446.1"/>
    </source>
</evidence>
<gene>
    <name evidence="12" type="primary">wcaJ_3</name>
    <name evidence="12" type="ORF">KS4_35280</name>
</gene>
<dbReference type="RefSeq" id="WP_145080818.1">
    <property type="nucleotide sequence ID" value="NZ_CP036425.1"/>
</dbReference>
<dbReference type="Proteomes" id="UP000317369">
    <property type="component" value="Chromosome"/>
</dbReference>
<evidence type="ECO:0000256" key="8">
    <source>
        <dbReference type="ARBA" id="ARBA00023136"/>
    </source>
</evidence>
<feature type="transmembrane region" description="Helical" evidence="10">
    <location>
        <begin position="303"/>
        <end position="325"/>
    </location>
</feature>
<evidence type="ECO:0000259" key="11">
    <source>
        <dbReference type="Pfam" id="PF02397"/>
    </source>
</evidence>
<dbReference type="GO" id="GO:0000271">
    <property type="term" value="P:polysaccharide biosynthetic process"/>
    <property type="evidence" value="ECO:0007669"/>
    <property type="project" value="InterPro"/>
</dbReference>
<organism evidence="12 13">
    <name type="scientific">Poriferisphaera corsica</name>
    <dbReference type="NCBI Taxonomy" id="2528020"/>
    <lineage>
        <taxon>Bacteria</taxon>
        <taxon>Pseudomonadati</taxon>
        <taxon>Planctomycetota</taxon>
        <taxon>Phycisphaerae</taxon>
        <taxon>Phycisphaerales</taxon>
        <taxon>Phycisphaeraceae</taxon>
        <taxon>Poriferisphaera</taxon>
    </lineage>
</organism>
<dbReference type="NCBIfam" id="TIGR03022">
    <property type="entry name" value="WbaP_sugtrans"/>
    <property type="match status" value="1"/>
</dbReference>
<keyword evidence="8 10" id="KW-0472">Membrane</keyword>
<keyword evidence="6 10" id="KW-0812">Transmembrane</keyword>
<feature type="transmembrane region" description="Helical" evidence="10">
    <location>
        <begin position="103"/>
        <end position="122"/>
    </location>
</feature>
<dbReference type="PANTHER" id="PTHR30576">
    <property type="entry name" value="COLANIC BIOSYNTHESIS UDP-GLUCOSE LIPID CARRIER TRANSFERASE"/>
    <property type="match status" value="1"/>
</dbReference>
<proteinExistence type="inferred from homology"/>
<evidence type="ECO:0000313" key="13">
    <source>
        <dbReference type="Proteomes" id="UP000317369"/>
    </source>
</evidence>
<keyword evidence="4" id="KW-1003">Cell membrane</keyword>
<accession>A0A517YZ00</accession>
<comment type="similarity">
    <text evidence="3">Belongs to the bacterial sugar transferase family.</text>
</comment>
<comment type="subcellular location">
    <subcellularLocation>
        <location evidence="2">Cell membrane</location>
    </subcellularLocation>
    <subcellularLocation>
        <location evidence="1">Membrane</location>
        <topology evidence="1">Multi-pass membrane protein</topology>
    </subcellularLocation>
</comment>
<evidence type="ECO:0000256" key="2">
    <source>
        <dbReference type="ARBA" id="ARBA00004236"/>
    </source>
</evidence>
<feature type="compositionally biased region" description="Polar residues" evidence="9">
    <location>
        <begin position="1"/>
        <end position="13"/>
    </location>
</feature>
<feature type="transmembrane region" description="Helical" evidence="10">
    <location>
        <begin position="69"/>
        <end position="91"/>
    </location>
</feature>
<keyword evidence="5 12" id="KW-0808">Transferase</keyword>
<dbReference type="AlphaFoldDB" id="A0A517YZ00"/>
<evidence type="ECO:0000256" key="7">
    <source>
        <dbReference type="ARBA" id="ARBA00022989"/>
    </source>
</evidence>
<dbReference type="Pfam" id="PF02397">
    <property type="entry name" value="Bac_transf"/>
    <property type="match status" value="1"/>
</dbReference>